<reference evidence="1" key="1">
    <citation type="journal article" date="2015" name="Sci. Adv.">
        <title>Recurrent DNA virus domestication leading to different parasite virulence strategies.</title>
        <authorList>
            <person name="Pichon A."/>
            <person name="Bezier A."/>
            <person name="Urbach S."/>
            <person name="Aury J.M."/>
            <person name="Jouan V."/>
            <person name="Ravallec M."/>
            <person name="Guy J."/>
            <person name="Cousserans F."/>
            <person name="Theze J."/>
            <person name="Gauthier J."/>
            <person name="Demettre E."/>
            <person name="Schmieder S."/>
            <person name="Wurmser F."/>
            <person name="Sibut V."/>
            <person name="Poirie M."/>
            <person name="Colinet D."/>
            <person name="da Silva C."/>
            <person name="Couloux A."/>
            <person name="Barbe V."/>
            <person name="Drezen J.M."/>
            <person name="Volkoff A.N."/>
        </authorList>
    </citation>
    <scope>NUCLEOTIDE SEQUENCE</scope>
</reference>
<dbReference type="EMBL" id="KP972599">
    <property type="protein sequence ID" value="AJZ73137.1"/>
    <property type="molecule type" value="Genomic_DNA"/>
</dbReference>
<dbReference type="AlphaFoldDB" id="A0A0U1ZH93"/>
<evidence type="ECO:0000313" key="1">
    <source>
        <dbReference type="EMBL" id="AJZ73137.1"/>
    </source>
</evidence>
<organism evidence="1">
    <name type="scientific">Venturia canescens</name>
    <dbReference type="NCBI Taxonomy" id="32260"/>
    <lineage>
        <taxon>Eukaryota</taxon>
        <taxon>Metazoa</taxon>
        <taxon>Ecdysozoa</taxon>
        <taxon>Arthropoda</taxon>
        <taxon>Hexapoda</taxon>
        <taxon>Insecta</taxon>
        <taxon>Pterygota</taxon>
        <taxon>Neoptera</taxon>
        <taxon>Endopterygota</taxon>
        <taxon>Hymenoptera</taxon>
        <taxon>Apocrita</taxon>
        <taxon>Ichneumonoidea</taxon>
        <taxon>Ichneumonidae</taxon>
        <taxon>Campopleginae</taxon>
        <taxon>Dusona group</taxon>
        <taxon>Venturia</taxon>
    </lineage>
</organism>
<accession>A0A0U1ZH93</accession>
<name>A0A0U1ZH93_9HYME</name>
<proteinExistence type="predicted"/>
<sequence length="173" mass="19674">MAPASLPTKTILKSVNVPIKRNKHSIEIAQTAIPLSSGATVNVCFHKHMCGHIMIELNDRNEPTKAWRDVAGVFPIRSKLINPEQFREKLAACRPRILYLNDAVLLSPLDKSWNTRVVRHTCGLYELLTSIKRKQKKKNSQSNSSNGETPISYRKAKALDPTMNFREYQQIFC</sequence>
<protein>
    <submittedName>
        <fullName evidence="1">Uncharacterized protein</fullName>
    </submittedName>
</protein>